<protein>
    <submittedName>
        <fullName evidence="1">Uncharacterized protein</fullName>
    </submittedName>
</protein>
<sequence>MSDVVVDLPCRWKAWLLHCLSFGGDGRLRRLDWPRVCDGEALESVGAWAGAAVLEGGAAEGLAEEMPENI</sequence>
<dbReference type="EMBL" id="SRLO01000269">
    <property type="protein sequence ID" value="TNN63641.1"/>
    <property type="molecule type" value="Genomic_DNA"/>
</dbReference>
<proteinExistence type="predicted"/>
<name>A0A4Z2HDC7_9TELE</name>
<evidence type="ECO:0000313" key="2">
    <source>
        <dbReference type="Proteomes" id="UP000314294"/>
    </source>
</evidence>
<gene>
    <name evidence="1" type="ORF">EYF80_026177</name>
</gene>
<reference evidence="1 2" key="1">
    <citation type="submission" date="2019-03" db="EMBL/GenBank/DDBJ databases">
        <title>First draft genome of Liparis tanakae, snailfish: a comprehensive survey of snailfish specific genes.</title>
        <authorList>
            <person name="Kim W."/>
            <person name="Song I."/>
            <person name="Jeong J.-H."/>
            <person name="Kim D."/>
            <person name="Kim S."/>
            <person name="Ryu S."/>
            <person name="Song J.Y."/>
            <person name="Lee S.K."/>
        </authorList>
    </citation>
    <scope>NUCLEOTIDE SEQUENCE [LARGE SCALE GENOMIC DNA]</scope>
    <source>
        <tissue evidence="1">Muscle</tissue>
    </source>
</reference>
<evidence type="ECO:0000313" key="1">
    <source>
        <dbReference type="EMBL" id="TNN63641.1"/>
    </source>
</evidence>
<dbReference type="Proteomes" id="UP000314294">
    <property type="component" value="Unassembled WGS sequence"/>
</dbReference>
<accession>A0A4Z2HDC7</accession>
<organism evidence="1 2">
    <name type="scientific">Liparis tanakae</name>
    <name type="common">Tanaka's snailfish</name>
    <dbReference type="NCBI Taxonomy" id="230148"/>
    <lineage>
        <taxon>Eukaryota</taxon>
        <taxon>Metazoa</taxon>
        <taxon>Chordata</taxon>
        <taxon>Craniata</taxon>
        <taxon>Vertebrata</taxon>
        <taxon>Euteleostomi</taxon>
        <taxon>Actinopterygii</taxon>
        <taxon>Neopterygii</taxon>
        <taxon>Teleostei</taxon>
        <taxon>Neoteleostei</taxon>
        <taxon>Acanthomorphata</taxon>
        <taxon>Eupercaria</taxon>
        <taxon>Perciformes</taxon>
        <taxon>Cottioidei</taxon>
        <taxon>Cottales</taxon>
        <taxon>Liparidae</taxon>
        <taxon>Liparis</taxon>
    </lineage>
</organism>
<dbReference type="AlphaFoldDB" id="A0A4Z2HDC7"/>
<keyword evidence="2" id="KW-1185">Reference proteome</keyword>
<comment type="caution">
    <text evidence="1">The sequence shown here is derived from an EMBL/GenBank/DDBJ whole genome shotgun (WGS) entry which is preliminary data.</text>
</comment>